<dbReference type="Proteomes" id="UP000241899">
    <property type="component" value="Unassembled WGS sequence"/>
</dbReference>
<evidence type="ECO:0000256" key="1">
    <source>
        <dbReference type="SAM" id="MobiDB-lite"/>
    </source>
</evidence>
<dbReference type="EMBL" id="PZKF01000021">
    <property type="protein sequence ID" value="PTE17229.1"/>
    <property type="molecule type" value="Genomic_DNA"/>
</dbReference>
<evidence type="ECO:0000313" key="2">
    <source>
        <dbReference type="EMBL" id="PTE17229.1"/>
    </source>
</evidence>
<accession>A0A2T4JH39</accession>
<keyword evidence="3" id="KW-1185">Reference proteome</keyword>
<proteinExistence type="predicted"/>
<reference evidence="2 3" key="1">
    <citation type="submission" date="2018-03" db="EMBL/GenBank/DDBJ databases">
        <title>Rhodobacter veldkampii.</title>
        <authorList>
            <person name="Meyer T.E."/>
            <person name="Miller S."/>
            <person name="Lodha T."/>
            <person name="Gandham S."/>
            <person name="Chintalapati S."/>
            <person name="Chintalapati V.R."/>
        </authorList>
    </citation>
    <scope>NUCLEOTIDE SEQUENCE [LARGE SCALE GENOMIC DNA]</scope>
    <source>
        <strain evidence="2 3">DSM 11550</strain>
    </source>
</reference>
<comment type="caution">
    <text evidence="2">The sequence shown here is derived from an EMBL/GenBank/DDBJ whole genome shotgun (WGS) entry which is preliminary data.</text>
</comment>
<organism evidence="2 3">
    <name type="scientific">Phaeovulum veldkampii DSM 11550</name>
    <dbReference type="NCBI Taxonomy" id="1185920"/>
    <lineage>
        <taxon>Bacteria</taxon>
        <taxon>Pseudomonadati</taxon>
        <taxon>Pseudomonadota</taxon>
        <taxon>Alphaproteobacteria</taxon>
        <taxon>Rhodobacterales</taxon>
        <taxon>Paracoccaceae</taxon>
        <taxon>Phaeovulum</taxon>
    </lineage>
</organism>
<name>A0A2T4JH39_9RHOB</name>
<dbReference type="AlphaFoldDB" id="A0A2T4JH39"/>
<feature type="region of interest" description="Disordered" evidence="1">
    <location>
        <begin position="70"/>
        <end position="98"/>
    </location>
</feature>
<protein>
    <submittedName>
        <fullName evidence="2">Uncharacterized protein</fullName>
    </submittedName>
</protein>
<evidence type="ECO:0000313" key="3">
    <source>
        <dbReference type="Proteomes" id="UP000241899"/>
    </source>
</evidence>
<sequence>MPQDVDAYAGAYVMATFMLYADGRARLRSYTATSKAGRHTLKIEVEYTTAVDMGFDVEHLDEIAAAMKAARAPKPAPKPAKPRAIAAQRPLMLPAPEE</sequence>
<gene>
    <name evidence="2" type="ORF">C5F46_10080</name>
</gene>